<evidence type="ECO:0000256" key="3">
    <source>
        <dbReference type="SAM" id="MobiDB-lite"/>
    </source>
</evidence>
<accession>A0A8H4B4Z9</accession>
<keyword evidence="5" id="KW-1185">Reference proteome</keyword>
<gene>
    <name evidence="4" type="ORF">F8M41_025329</name>
</gene>
<dbReference type="Pfam" id="PF00653">
    <property type="entry name" value="BIR"/>
    <property type="match status" value="2"/>
</dbReference>
<feature type="region of interest" description="Disordered" evidence="3">
    <location>
        <begin position="197"/>
        <end position="220"/>
    </location>
</feature>
<dbReference type="SMART" id="SM00238">
    <property type="entry name" value="BIR"/>
    <property type="match status" value="2"/>
</dbReference>
<dbReference type="GO" id="GO:0046872">
    <property type="term" value="F:metal ion binding"/>
    <property type="evidence" value="ECO:0007669"/>
    <property type="project" value="UniProtKB-KW"/>
</dbReference>
<evidence type="ECO:0000256" key="1">
    <source>
        <dbReference type="ARBA" id="ARBA00022723"/>
    </source>
</evidence>
<organism evidence="4 5">
    <name type="scientific">Gigaspora margarita</name>
    <dbReference type="NCBI Taxonomy" id="4874"/>
    <lineage>
        <taxon>Eukaryota</taxon>
        <taxon>Fungi</taxon>
        <taxon>Fungi incertae sedis</taxon>
        <taxon>Mucoromycota</taxon>
        <taxon>Glomeromycotina</taxon>
        <taxon>Glomeromycetes</taxon>
        <taxon>Diversisporales</taxon>
        <taxon>Gigasporaceae</taxon>
        <taxon>Gigaspora</taxon>
    </lineage>
</organism>
<dbReference type="InterPro" id="IPR051190">
    <property type="entry name" value="Baculoviral_IAP"/>
</dbReference>
<dbReference type="Proteomes" id="UP000439903">
    <property type="component" value="Unassembled WGS sequence"/>
</dbReference>
<name>A0A8H4B4Z9_GIGMA</name>
<reference evidence="4 5" key="1">
    <citation type="journal article" date="2019" name="Environ. Microbiol.">
        <title>At the nexus of three kingdoms: the genome of the mycorrhizal fungus Gigaspora margarita provides insights into plant, endobacterial and fungal interactions.</title>
        <authorList>
            <person name="Venice F."/>
            <person name="Ghignone S."/>
            <person name="Salvioli di Fossalunga A."/>
            <person name="Amselem J."/>
            <person name="Novero M."/>
            <person name="Xianan X."/>
            <person name="Sedzielewska Toro K."/>
            <person name="Morin E."/>
            <person name="Lipzen A."/>
            <person name="Grigoriev I.V."/>
            <person name="Henrissat B."/>
            <person name="Martin F.M."/>
            <person name="Bonfante P."/>
        </authorList>
    </citation>
    <scope>NUCLEOTIDE SEQUENCE [LARGE SCALE GENOMIC DNA]</scope>
    <source>
        <strain evidence="4 5">BEG34</strain>
    </source>
</reference>
<keyword evidence="2" id="KW-0862">Zinc</keyword>
<keyword evidence="1" id="KW-0479">Metal-binding</keyword>
<dbReference type="OrthoDB" id="2196114at2759"/>
<evidence type="ECO:0000313" key="5">
    <source>
        <dbReference type="Proteomes" id="UP000439903"/>
    </source>
</evidence>
<dbReference type="PROSITE" id="PS50143">
    <property type="entry name" value="BIR_REPEAT_2"/>
    <property type="match status" value="2"/>
</dbReference>
<evidence type="ECO:0000256" key="2">
    <source>
        <dbReference type="ARBA" id="ARBA00022833"/>
    </source>
</evidence>
<feature type="compositionally biased region" description="Basic residues" evidence="3">
    <location>
        <begin position="200"/>
        <end position="220"/>
    </location>
</feature>
<proteinExistence type="predicted"/>
<dbReference type="InterPro" id="IPR001370">
    <property type="entry name" value="BIR_rpt"/>
</dbReference>
<sequence>MNMYIHENRLLSFYTNSKKSKWPHKESEDFKATPESLAKAGFYFNPIPNSKDNVVCFLCNKSMEGWDSQDDPFEEHVKHSPDCAWAICYCSIRNFNEDQLPFNWDDKDKLPTSKKMEDARIKTFGTWWPHAGKKGWVGTVKKMAKAGFIYSPTIGSLDNVTCQYCGVGLEGWEQKDDPTKEHNKRFPLCPFFAKPPSKLKNSKTKKSKTTTKTGATKKTRKQDVFKATIKEEETELSDMINQLSLNESSHDDSKNNDAKQDADVDDNKVIKNNCADDDNSGIIIPTSISPDHLMEDQLAKTLTVEDYLKDLTEQQERILAEKTNQLMEAILEIKRRAKNAIMTIPIPN</sequence>
<dbReference type="EMBL" id="WTPW01000010">
    <property type="protein sequence ID" value="KAF0561133.1"/>
    <property type="molecule type" value="Genomic_DNA"/>
</dbReference>
<dbReference type="CDD" id="cd00022">
    <property type="entry name" value="BIR"/>
    <property type="match status" value="2"/>
</dbReference>
<dbReference type="AlphaFoldDB" id="A0A8H4B4Z9"/>
<evidence type="ECO:0000313" key="4">
    <source>
        <dbReference type="EMBL" id="KAF0561133.1"/>
    </source>
</evidence>
<dbReference type="Gene3D" id="1.10.1170.10">
    <property type="entry name" value="Inhibitor Of Apoptosis Protein (2mihbC-IAP-1), Chain A"/>
    <property type="match status" value="2"/>
</dbReference>
<dbReference type="PANTHER" id="PTHR46771:SF5">
    <property type="entry name" value="DETERIN"/>
    <property type="match status" value="1"/>
</dbReference>
<protein>
    <submittedName>
        <fullName evidence="4">Inhibitor of apoptosis repeat-containing protein</fullName>
    </submittedName>
</protein>
<dbReference type="PANTHER" id="PTHR46771">
    <property type="entry name" value="DETERIN"/>
    <property type="match status" value="1"/>
</dbReference>
<dbReference type="SUPFAM" id="SSF57924">
    <property type="entry name" value="Inhibitor of apoptosis (IAP) repeat"/>
    <property type="match status" value="2"/>
</dbReference>
<comment type="caution">
    <text evidence="4">The sequence shown here is derived from an EMBL/GenBank/DDBJ whole genome shotgun (WGS) entry which is preliminary data.</text>
</comment>